<dbReference type="HOGENOM" id="CLU_2609672_0_0_1"/>
<accession>G7KB99</accession>
<evidence type="ECO:0000313" key="1">
    <source>
        <dbReference type="EMBL" id="AES98080.1"/>
    </source>
</evidence>
<reference evidence="1 3" key="1">
    <citation type="journal article" date="2011" name="Nature">
        <title>The Medicago genome provides insight into the evolution of rhizobial symbioses.</title>
        <authorList>
            <person name="Young N.D."/>
            <person name="Debelle F."/>
            <person name="Oldroyd G.E."/>
            <person name="Geurts R."/>
            <person name="Cannon S.B."/>
            <person name="Udvardi M.K."/>
            <person name="Benedito V.A."/>
            <person name="Mayer K.F."/>
            <person name="Gouzy J."/>
            <person name="Schoof H."/>
            <person name="Van de Peer Y."/>
            <person name="Proost S."/>
            <person name="Cook D.R."/>
            <person name="Meyers B.C."/>
            <person name="Spannagl M."/>
            <person name="Cheung F."/>
            <person name="De Mita S."/>
            <person name="Krishnakumar V."/>
            <person name="Gundlach H."/>
            <person name="Zhou S."/>
            <person name="Mudge J."/>
            <person name="Bharti A.K."/>
            <person name="Murray J.D."/>
            <person name="Naoumkina M.A."/>
            <person name="Rosen B."/>
            <person name="Silverstein K.A."/>
            <person name="Tang H."/>
            <person name="Rombauts S."/>
            <person name="Zhao P.X."/>
            <person name="Zhou P."/>
            <person name="Barbe V."/>
            <person name="Bardou P."/>
            <person name="Bechner M."/>
            <person name="Bellec A."/>
            <person name="Berger A."/>
            <person name="Berges H."/>
            <person name="Bidwell S."/>
            <person name="Bisseling T."/>
            <person name="Choisne N."/>
            <person name="Couloux A."/>
            <person name="Denny R."/>
            <person name="Deshpande S."/>
            <person name="Dai X."/>
            <person name="Doyle J.J."/>
            <person name="Dudez A.M."/>
            <person name="Farmer A.D."/>
            <person name="Fouteau S."/>
            <person name="Franken C."/>
            <person name="Gibelin C."/>
            <person name="Gish J."/>
            <person name="Goldstein S."/>
            <person name="Gonzalez A.J."/>
            <person name="Green P.J."/>
            <person name="Hallab A."/>
            <person name="Hartog M."/>
            <person name="Hua A."/>
            <person name="Humphray S.J."/>
            <person name="Jeong D.H."/>
            <person name="Jing Y."/>
            <person name="Jocker A."/>
            <person name="Kenton S.M."/>
            <person name="Kim D.J."/>
            <person name="Klee K."/>
            <person name="Lai H."/>
            <person name="Lang C."/>
            <person name="Lin S."/>
            <person name="Macmil S.L."/>
            <person name="Magdelenat G."/>
            <person name="Matthews L."/>
            <person name="McCorrison J."/>
            <person name="Monaghan E.L."/>
            <person name="Mun J.H."/>
            <person name="Najar F.Z."/>
            <person name="Nicholson C."/>
            <person name="Noirot C."/>
            <person name="O'Bleness M."/>
            <person name="Paule C.R."/>
            <person name="Poulain J."/>
            <person name="Prion F."/>
            <person name="Qin B."/>
            <person name="Qu C."/>
            <person name="Retzel E.F."/>
            <person name="Riddle C."/>
            <person name="Sallet E."/>
            <person name="Samain S."/>
            <person name="Samson N."/>
            <person name="Sanders I."/>
            <person name="Saurat O."/>
            <person name="Scarpelli C."/>
            <person name="Schiex T."/>
            <person name="Segurens B."/>
            <person name="Severin A.J."/>
            <person name="Sherrier D.J."/>
            <person name="Shi R."/>
            <person name="Sims S."/>
            <person name="Singer S.R."/>
            <person name="Sinharoy S."/>
            <person name="Sterck L."/>
            <person name="Viollet A."/>
            <person name="Wang B.B."/>
            <person name="Wang K."/>
            <person name="Wang M."/>
            <person name="Wang X."/>
            <person name="Warfsmann J."/>
            <person name="Weissenbach J."/>
            <person name="White D.D."/>
            <person name="White J.D."/>
            <person name="Wiley G.B."/>
            <person name="Wincker P."/>
            <person name="Xing Y."/>
            <person name="Yang L."/>
            <person name="Yao Z."/>
            <person name="Ying F."/>
            <person name="Zhai J."/>
            <person name="Zhou L."/>
            <person name="Zuber A."/>
            <person name="Denarie J."/>
            <person name="Dixon R.A."/>
            <person name="May G.D."/>
            <person name="Schwartz D.C."/>
            <person name="Rogers J."/>
            <person name="Quetier F."/>
            <person name="Town C.D."/>
            <person name="Roe B.A."/>
        </authorList>
    </citation>
    <scope>NUCLEOTIDE SEQUENCE [LARGE SCALE GENOMIC DNA]</scope>
    <source>
        <strain evidence="1">A17</strain>
        <strain evidence="2 3">cv. Jemalong A17</strain>
    </source>
</reference>
<dbReference type="AlphaFoldDB" id="G7KB99"/>
<gene>
    <name evidence="1" type="ordered locus">MTR_5g064030</name>
</gene>
<dbReference type="EMBL" id="CM001221">
    <property type="protein sequence ID" value="AES98080.1"/>
    <property type="molecule type" value="Genomic_DNA"/>
</dbReference>
<sequence>MNKRSVYDEIDAHHIYIGKKFEVCGLVTSVLVTSTLRRWFWFSRGTAGSTARTFKGSKSTGCELPLLSVARSEIFGSIT</sequence>
<evidence type="ECO:0000313" key="3">
    <source>
        <dbReference type="Proteomes" id="UP000002051"/>
    </source>
</evidence>
<dbReference type="Proteomes" id="UP000002051">
    <property type="component" value="Chromosome 5"/>
</dbReference>
<name>G7KB99_MEDTR</name>
<dbReference type="EnsemblPlants" id="AES98080">
    <property type="protein sequence ID" value="AES98080"/>
    <property type="gene ID" value="MTR_5g064030"/>
</dbReference>
<keyword evidence="3" id="KW-1185">Reference proteome</keyword>
<evidence type="ECO:0000313" key="2">
    <source>
        <dbReference type="EnsemblPlants" id="AES98080"/>
    </source>
</evidence>
<reference evidence="1 3" key="2">
    <citation type="journal article" date="2014" name="BMC Genomics">
        <title>An improved genome release (version Mt4.0) for the model legume Medicago truncatula.</title>
        <authorList>
            <person name="Tang H."/>
            <person name="Krishnakumar V."/>
            <person name="Bidwell S."/>
            <person name="Rosen B."/>
            <person name="Chan A."/>
            <person name="Zhou S."/>
            <person name="Gentzbittel L."/>
            <person name="Childs K.L."/>
            <person name="Yandell M."/>
            <person name="Gundlach H."/>
            <person name="Mayer K.F."/>
            <person name="Schwartz D.C."/>
            <person name="Town C.D."/>
        </authorList>
    </citation>
    <scope>GENOME REANNOTATION</scope>
    <source>
        <strain evidence="2 3">cv. Jemalong A17</strain>
    </source>
</reference>
<dbReference type="PaxDb" id="3880-AES98080"/>
<reference evidence="2" key="3">
    <citation type="submission" date="2015-04" db="UniProtKB">
        <authorList>
            <consortium name="EnsemblPlants"/>
        </authorList>
    </citation>
    <scope>IDENTIFICATION</scope>
    <source>
        <strain evidence="2">cv. Jemalong A17</strain>
    </source>
</reference>
<proteinExistence type="predicted"/>
<organism evidence="1 3">
    <name type="scientific">Medicago truncatula</name>
    <name type="common">Barrel medic</name>
    <name type="synonym">Medicago tribuloides</name>
    <dbReference type="NCBI Taxonomy" id="3880"/>
    <lineage>
        <taxon>Eukaryota</taxon>
        <taxon>Viridiplantae</taxon>
        <taxon>Streptophyta</taxon>
        <taxon>Embryophyta</taxon>
        <taxon>Tracheophyta</taxon>
        <taxon>Spermatophyta</taxon>
        <taxon>Magnoliopsida</taxon>
        <taxon>eudicotyledons</taxon>
        <taxon>Gunneridae</taxon>
        <taxon>Pentapetalae</taxon>
        <taxon>rosids</taxon>
        <taxon>fabids</taxon>
        <taxon>Fabales</taxon>
        <taxon>Fabaceae</taxon>
        <taxon>Papilionoideae</taxon>
        <taxon>50 kb inversion clade</taxon>
        <taxon>NPAAA clade</taxon>
        <taxon>Hologalegina</taxon>
        <taxon>IRL clade</taxon>
        <taxon>Trifolieae</taxon>
        <taxon>Medicago</taxon>
    </lineage>
</organism>
<protein>
    <submittedName>
        <fullName evidence="1 2">Uncharacterized protein</fullName>
    </submittedName>
</protein>